<sequence>MREQSQLNKKAWNYRAYEFWCNKYGEPREFAKRLLRDPTNNINSRYTDFFQDIKGSKVLNALGSNGRKAVPLCLLGAEVTIIDISEENKKYALELANHTNVKLRYEISDFITYHDDALNEYFDIVFCEGGILHYFDDLHVFFDKVSKYLRVGGMLILNDFHPFRKIISSSTGTDGDYFDEKLRNFPVAYENQFDEKEQEIFPKCSLKFYQLGEIVTAVGQNDMQITELRELPKPGDKKVPGEFTLIAKKL</sequence>
<proteinExistence type="predicted"/>
<gene>
    <name evidence="2" type="ORF">A8L45_05850</name>
</gene>
<dbReference type="InterPro" id="IPR013216">
    <property type="entry name" value="Methyltransf_11"/>
</dbReference>
<comment type="caution">
    <text evidence="2">The sequence shown here is derived from an EMBL/GenBank/DDBJ whole genome shotgun (WGS) entry which is preliminary data.</text>
</comment>
<feature type="domain" description="Methyltransferase type 11" evidence="1">
    <location>
        <begin position="65"/>
        <end position="157"/>
    </location>
</feature>
<dbReference type="OrthoDB" id="8385759at2"/>
<dbReference type="Pfam" id="PF08241">
    <property type="entry name" value="Methyltransf_11"/>
    <property type="match status" value="1"/>
</dbReference>
<dbReference type="InterPro" id="IPR029063">
    <property type="entry name" value="SAM-dependent_MTases_sf"/>
</dbReference>
<dbReference type="RefSeq" id="WP_068900183.1">
    <property type="nucleotide sequence ID" value="NZ_JBHUIF010000015.1"/>
</dbReference>
<dbReference type="Proteomes" id="UP000094936">
    <property type="component" value="Unassembled WGS sequence"/>
</dbReference>
<dbReference type="Gene3D" id="3.40.50.150">
    <property type="entry name" value="Vaccinia Virus protein VP39"/>
    <property type="match status" value="1"/>
</dbReference>
<dbReference type="SUPFAM" id="SSF53335">
    <property type="entry name" value="S-adenosyl-L-methionine-dependent methyltransferases"/>
    <property type="match status" value="1"/>
</dbReference>
<name>A0A1C3EML8_9GAMM</name>
<dbReference type="EMBL" id="LYBM01000007">
    <property type="protein sequence ID" value="ODA34493.1"/>
    <property type="molecule type" value="Genomic_DNA"/>
</dbReference>
<organism evidence="2 3">
    <name type="scientific">Veronia pacifica</name>
    <dbReference type="NCBI Taxonomy" id="1080227"/>
    <lineage>
        <taxon>Bacteria</taxon>
        <taxon>Pseudomonadati</taxon>
        <taxon>Pseudomonadota</taxon>
        <taxon>Gammaproteobacteria</taxon>
        <taxon>Vibrionales</taxon>
        <taxon>Vibrionaceae</taxon>
        <taxon>Veronia</taxon>
    </lineage>
</organism>
<reference evidence="2 3" key="1">
    <citation type="submission" date="2016-05" db="EMBL/GenBank/DDBJ databases">
        <title>Genomic Taxonomy of the Vibrionaceae.</title>
        <authorList>
            <person name="Gomez-Gil B."/>
            <person name="Enciso-Ibarra J."/>
        </authorList>
    </citation>
    <scope>NUCLEOTIDE SEQUENCE [LARGE SCALE GENOMIC DNA]</scope>
    <source>
        <strain evidence="2 3">CAIM 1920</strain>
    </source>
</reference>
<protein>
    <recommendedName>
        <fullName evidence="1">Methyltransferase type 11 domain-containing protein</fullName>
    </recommendedName>
</protein>
<evidence type="ECO:0000259" key="1">
    <source>
        <dbReference type="Pfam" id="PF08241"/>
    </source>
</evidence>
<dbReference type="AlphaFoldDB" id="A0A1C3EML8"/>
<accession>A0A1C3EML8</accession>
<dbReference type="STRING" id="1080227.A8L45_05850"/>
<dbReference type="GO" id="GO:0008757">
    <property type="term" value="F:S-adenosylmethionine-dependent methyltransferase activity"/>
    <property type="evidence" value="ECO:0007669"/>
    <property type="project" value="InterPro"/>
</dbReference>
<keyword evidence="3" id="KW-1185">Reference proteome</keyword>
<dbReference type="CDD" id="cd02440">
    <property type="entry name" value="AdoMet_MTases"/>
    <property type="match status" value="1"/>
</dbReference>
<evidence type="ECO:0000313" key="3">
    <source>
        <dbReference type="Proteomes" id="UP000094936"/>
    </source>
</evidence>
<evidence type="ECO:0000313" key="2">
    <source>
        <dbReference type="EMBL" id="ODA34493.1"/>
    </source>
</evidence>